<dbReference type="EMBL" id="JOKG01000004">
    <property type="protein sequence ID" value="KEQ12512.1"/>
    <property type="molecule type" value="Genomic_DNA"/>
</dbReference>
<keyword evidence="1" id="KW-0732">Signal</keyword>
<keyword evidence="3" id="KW-1185">Reference proteome</keyword>
<feature type="signal peptide" evidence="1">
    <location>
        <begin position="1"/>
        <end position="22"/>
    </location>
</feature>
<reference evidence="2 3" key="1">
    <citation type="submission" date="2014-06" db="EMBL/GenBank/DDBJ databases">
        <title>Whole Genome Sequences of Three Symbiotic Endozoicomonas Bacteria.</title>
        <authorList>
            <person name="Neave M.J."/>
            <person name="Apprill A."/>
            <person name="Voolstra C.R."/>
        </authorList>
    </citation>
    <scope>NUCLEOTIDE SEQUENCE [LARGE SCALE GENOMIC DNA]</scope>
    <source>
        <strain evidence="2 3">LMG 24815</strain>
    </source>
</reference>
<evidence type="ECO:0000256" key="1">
    <source>
        <dbReference type="SAM" id="SignalP"/>
    </source>
</evidence>
<evidence type="ECO:0000313" key="3">
    <source>
        <dbReference type="Proteomes" id="UP000028006"/>
    </source>
</evidence>
<sequence>MKSFLNTSLAALTVLFNSPLQAADSNTETRLEPADTVYLQETISCPESFNFTEIKGDRDRKRKLKQLVAPELPTEFSDTFKIESKHIKAGREFLFNEGRITFTKNLPDGMTCTYTGGEELAEIIITVNKDPDSKKAEKDMSDFERIHSSEKPYPYKLANDRALVADTDTHIGELSCHPNQQNRWQCSIAPMFFVVVNKVSYRKLRPRKSDDKGHILLVETAGDRRNESVKPVANGQKTPPEKLYIPFTTEITAIQLQLINAKDNKELTPLCIPEGKTLDRLPMTLGTSAVIEIQGVVDKEGIVQEGTKCTMRCGNDSRTSSCWQKKTPYQYTCEWYKSAANYVAESMLWLTPPIGCWEVKDEVPKSPKEPAPADKPSDVEVVNDLDDWYADEADEADEYDPEDIRLTPEQERLKKSHFKKMVMLSAETDPFKLLGLNQTAHDVFLSAGELKRIRQKHGITEPQCSDGLFRPLCKIINHKLEEARRVLNEAKRAKDTKLDGDGDVKEEFKKICSSDANGDQYCEYVKKSELKMHNLNEL</sequence>
<evidence type="ECO:0008006" key="4">
    <source>
        <dbReference type="Google" id="ProtNLM"/>
    </source>
</evidence>
<dbReference type="AlphaFoldDB" id="A0A081N239"/>
<organism evidence="2 3">
    <name type="scientific">Endozoicomonas montiporae</name>
    <dbReference type="NCBI Taxonomy" id="1027273"/>
    <lineage>
        <taxon>Bacteria</taxon>
        <taxon>Pseudomonadati</taxon>
        <taxon>Pseudomonadota</taxon>
        <taxon>Gammaproteobacteria</taxon>
        <taxon>Oceanospirillales</taxon>
        <taxon>Endozoicomonadaceae</taxon>
        <taxon>Endozoicomonas</taxon>
    </lineage>
</organism>
<evidence type="ECO:0000313" key="2">
    <source>
        <dbReference type="EMBL" id="KEQ12512.1"/>
    </source>
</evidence>
<name>A0A081N239_9GAMM</name>
<protein>
    <recommendedName>
        <fullName evidence="4">Ig-like domain-containing protein</fullName>
    </recommendedName>
</protein>
<proteinExistence type="predicted"/>
<comment type="caution">
    <text evidence="2">The sequence shown here is derived from an EMBL/GenBank/DDBJ whole genome shotgun (WGS) entry which is preliminary data.</text>
</comment>
<accession>A0A081N239</accession>
<gene>
    <name evidence="2" type="ORF">GZ77_18525</name>
</gene>
<feature type="chain" id="PRO_5001760474" description="Ig-like domain-containing protein" evidence="1">
    <location>
        <begin position="23"/>
        <end position="538"/>
    </location>
</feature>
<dbReference type="Proteomes" id="UP000028006">
    <property type="component" value="Unassembled WGS sequence"/>
</dbReference>